<feature type="non-terminal residue" evidence="2">
    <location>
        <position position="74"/>
    </location>
</feature>
<accession>A0ABW7ECH7</accession>
<proteinExistence type="predicted"/>
<dbReference type="Proteomes" id="UP001605990">
    <property type="component" value="Unassembled WGS sequence"/>
</dbReference>
<dbReference type="InterPro" id="IPR038665">
    <property type="entry name" value="Voltage-dep_anion_channel_sf"/>
</dbReference>
<evidence type="ECO:0000256" key="1">
    <source>
        <dbReference type="SAM" id="Phobius"/>
    </source>
</evidence>
<comment type="caution">
    <text evidence="2">The sequence shown here is derived from an EMBL/GenBank/DDBJ whole genome shotgun (WGS) entry which is preliminary data.</text>
</comment>
<keyword evidence="1" id="KW-1133">Transmembrane helix</keyword>
<evidence type="ECO:0000313" key="2">
    <source>
        <dbReference type="EMBL" id="MFG6300887.1"/>
    </source>
</evidence>
<keyword evidence="1" id="KW-0812">Transmembrane</keyword>
<dbReference type="Gene3D" id="1.50.10.150">
    <property type="entry name" value="Voltage-dependent anion channel"/>
    <property type="match status" value="1"/>
</dbReference>
<keyword evidence="1" id="KW-0472">Membrane</keyword>
<gene>
    <name evidence="2" type="ORF">ACGU38_36750</name>
</gene>
<reference evidence="2 3" key="1">
    <citation type="submission" date="2024-10" db="EMBL/GenBank/DDBJ databases">
        <title>Draft genome assembly of a novel steroid transforming actinomycete isolated from African clawed frog Xenopus laevis.</title>
        <authorList>
            <person name="Bragin E."/>
            <person name="Kollerov V."/>
            <person name="Donova M.V."/>
        </authorList>
    </citation>
    <scope>NUCLEOTIDE SEQUENCE [LARGE SCALE GENOMIC DNA]</scope>
    <source>
        <strain evidence="2 3">MTOC-St3</strain>
    </source>
</reference>
<keyword evidence="3" id="KW-1185">Reference proteome</keyword>
<sequence>MAGPGNGFAGLVAFTLLIVVFLLPHVRQQSFGTGFWIYSFPVAATTNFVLRWVHGADVPASRPIAWAILGAASL</sequence>
<evidence type="ECO:0000313" key="3">
    <source>
        <dbReference type="Proteomes" id="UP001605990"/>
    </source>
</evidence>
<feature type="transmembrane region" description="Helical" evidence="1">
    <location>
        <begin position="6"/>
        <end position="23"/>
    </location>
</feature>
<feature type="transmembrane region" description="Helical" evidence="1">
    <location>
        <begin position="35"/>
        <end position="53"/>
    </location>
</feature>
<organism evidence="2 3">
    <name type="scientific">Streptomyces rochei</name>
    <name type="common">Streptomyces parvullus</name>
    <dbReference type="NCBI Taxonomy" id="1928"/>
    <lineage>
        <taxon>Bacteria</taxon>
        <taxon>Bacillati</taxon>
        <taxon>Actinomycetota</taxon>
        <taxon>Actinomycetes</taxon>
        <taxon>Kitasatosporales</taxon>
        <taxon>Streptomycetaceae</taxon>
        <taxon>Streptomyces</taxon>
        <taxon>Streptomyces rochei group</taxon>
    </lineage>
</organism>
<name>A0ABW7ECH7_STRRO</name>
<protein>
    <submittedName>
        <fullName evidence="2">Uncharacterized protein</fullName>
    </submittedName>
</protein>
<dbReference type="EMBL" id="JBIENY010000522">
    <property type="protein sequence ID" value="MFG6300887.1"/>
    <property type="molecule type" value="Genomic_DNA"/>
</dbReference>